<evidence type="ECO:0000313" key="2">
    <source>
        <dbReference type="Proteomes" id="UP000042527"/>
    </source>
</evidence>
<keyword evidence="2" id="KW-1185">Reference proteome</keyword>
<protein>
    <submittedName>
        <fullName evidence="1">Uncharacterized protein</fullName>
    </submittedName>
</protein>
<proteinExistence type="predicted"/>
<sequence length="77" mass="8663">MLTVRSCAVMAYGLFCCLLLRRGEVAPEKQFTGTRVSGGFLIYKILAGGNINEKTIDFENNASRWISPCRAWSFKRV</sequence>
<name>A0A0B7GWB5_TREPH</name>
<dbReference type="AlphaFoldDB" id="A0A0B7GWB5"/>
<accession>A0A0B7GWB5</accession>
<evidence type="ECO:0000313" key="1">
    <source>
        <dbReference type="EMBL" id="CEM62803.1"/>
    </source>
</evidence>
<gene>
    <name evidence="1" type="ORF">TPHV1_50063</name>
</gene>
<reference evidence="2" key="1">
    <citation type="submission" date="2015-01" db="EMBL/GenBank/DDBJ databases">
        <authorList>
            <person name="Manzoor Shahid"/>
            <person name="Zubair Saima"/>
        </authorList>
    </citation>
    <scope>NUCLEOTIDE SEQUENCE [LARGE SCALE GENOMIC DNA]</scope>
    <source>
        <strain evidence="2">V1</strain>
    </source>
</reference>
<organism evidence="1 2">
    <name type="scientific">Treponema phagedenis</name>
    <dbReference type="NCBI Taxonomy" id="162"/>
    <lineage>
        <taxon>Bacteria</taxon>
        <taxon>Pseudomonadati</taxon>
        <taxon>Spirochaetota</taxon>
        <taxon>Spirochaetia</taxon>
        <taxon>Spirochaetales</taxon>
        <taxon>Treponemataceae</taxon>
        <taxon>Treponema</taxon>
    </lineage>
</organism>
<dbReference type="Proteomes" id="UP000042527">
    <property type="component" value="Unassembled WGS sequence"/>
</dbReference>
<dbReference type="EMBL" id="CDNC01000045">
    <property type="protein sequence ID" value="CEM62803.1"/>
    <property type="molecule type" value="Genomic_DNA"/>
</dbReference>